<dbReference type="STRING" id="231916.A0A409Y4G4"/>
<proteinExistence type="predicted"/>
<dbReference type="Proteomes" id="UP000284706">
    <property type="component" value="Unassembled WGS sequence"/>
</dbReference>
<comment type="caution">
    <text evidence="2">The sequence shown here is derived from an EMBL/GenBank/DDBJ whole genome shotgun (WGS) entry which is preliminary data.</text>
</comment>
<evidence type="ECO:0000313" key="3">
    <source>
        <dbReference type="Proteomes" id="UP000284706"/>
    </source>
</evidence>
<sequence length="942" mass="106417">MSADDRHPSSSYVLNSPSVHSSPSKRDYSVEIPTELWEELCELPRFSYWSLCASDYSDLSLTCKHFRDIFQKRLFRTVKHFPVRYVKEGQDGDNTEEVMPMYLVPRYYEQITRPPPPALKWTRDYTFCGMNELHSDNIFLTQHEKIEYEAAVISFARVLPKFMALRSLKLDRMDIGEELVAGIAGLSSLCSLDIDGCRLIYRAAPLDKQIVAKDLWFKSGGLEEERNLSPLQLFSNQRLASLMISMPSELSNILTHFADQGRSDRLRRLSLSNFDFEDFPIVFQFLATTPNLESLRFYENSPEDRWIPAEILDTLATTGPAAGLLRLREYTGPPELVPLLVPNTPVSSLHLGASPPWIAHNWEKGNRILGSISRSSSVKILVLPVLPPGLGLFPRISREFPNLEYLDLGLDDERDSHGWRWGTVKLGRIFQVIADSLTWMIQLYEGRLFPKSASDSTQNVFDISSMSTPETPHRHPNSDEITVPQLVHSLLPKPDYSVEIPTELWEKLCEPDYCHSLVLHESDYSNLSLTCRHFRDIFQRRIFRNVTHALSLYLTTEDGQSNRAAETTFCAKVLLFTAPPPPALKWTENYTFSGLERWGSIEDRLTEQEEAVYKAAVISLARNIANFTRLHTLELKAVKVDEGFVASIAGLSSLRSLYIGGPPFICRSVPRDKQIVVERLSIYTWASSEAERDTSPLQLFSRERLVSIRFSNLLELPDILTHFMSQGRSECLREIVVANFENFEDFPLLFSFLATAPNLEIVSFQSRASRDRWIPSQILDKLSVLLPPSGLSHLLEYEGPAELAPLLVPSAAALCSLNLQSLPWTGDNLEKENMILDSIPQCSSVKHLALPILSPRLQLFPKIVNKFPNIESLSLGLDDDACVSWEEENVDQVGSIPLIEVTGEGVPSSPAESFKASTIIMQTSSRSFLKGPFIFLGHSGKT</sequence>
<accession>A0A409Y4G4</accession>
<dbReference type="InParanoid" id="A0A409Y4G4"/>
<keyword evidence="3" id="KW-1185">Reference proteome</keyword>
<dbReference type="SUPFAM" id="SSF52047">
    <property type="entry name" value="RNI-like"/>
    <property type="match status" value="2"/>
</dbReference>
<reference evidence="2 3" key="1">
    <citation type="journal article" date="2018" name="Evol. Lett.">
        <title>Horizontal gene cluster transfer increased hallucinogenic mushroom diversity.</title>
        <authorList>
            <person name="Reynolds H.T."/>
            <person name="Vijayakumar V."/>
            <person name="Gluck-Thaler E."/>
            <person name="Korotkin H.B."/>
            <person name="Matheny P.B."/>
            <person name="Slot J.C."/>
        </authorList>
    </citation>
    <scope>NUCLEOTIDE SEQUENCE [LARGE SCALE GENOMIC DNA]</scope>
    <source>
        <strain evidence="2 3">SRW20</strain>
    </source>
</reference>
<feature type="region of interest" description="Disordered" evidence="1">
    <location>
        <begin position="1"/>
        <end position="26"/>
    </location>
</feature>
<name>A0A409Y4G4_9AGAR</name>
<evidence type="ECO:0008006" key="4">
    <source>
        <dbReference type="Google" id="ProtNLM"/>
    </source>
</evidence>
<dbReference type="InterPro" id="IPR032675">
    <property type="entry name" value="LRR_dom_sf"/>
</dbReference>
<organism evidence="2 3">
    <name type="scientific">Gymnopilus dilepis</name>
    <dbReference type="NCBI Taxonomy" id="231916"/>
    <lineage>
        <taxon>Eukaryota</taxon>
        <taxon>Fungi</taxon>
        <taxon>Dikarya</taxon>
        <taxon>Basidiomycota</taxon>
        <taxon>Agaricomycotina</taxon>
        <taxon>Agaricomycetes</taxon>
        <taxon>Agaricomycetidae</taxon>
        <taxon>Agaricales</taxon>
        <taxon>Agaricineae</taxon>
        <taxon>Hymenogastraceae</taxon>
        <taxon>Gymnopilus</taxon>
    </lineage>
</organism>
<protein>
    <recommendedName>
        <fullName evidence="4">F-box domain-containing protein</fullName>
    </recommendedName>
</protein>
<evidence type="ECO:0000256" key="1">
    <source>
        <dbReference type="SAM" id="MobiDB-lite"/>
    </source>
</evidence>
<feature type="compositionally biased region" description="Polar residues" evidence="1">
    <location>
        <begin position="9"/>
        <end position="22"/>
    </location>
</feature>
<dbReference type="Gene3D" id="3.80.10.10">
    <property type="entry name" value="Ribonuclease Inhibitor"/>
    <property type="match status" value="2"/>
</dbReference>
<gene>
    <name evidence="2" type="ORF">CVT26_013041</name>
</gene>
<dbReference type="EMBL" id="NHYE01001178">
    <property type="protein sequence ID" value="PPQ97872.1"/>
    <property type="molecule type" value="Genomic_DNA"/>
</dbReference>
<dbReference type="AlphaFoldDB" id="A0A409Y4G4"/>
<evidence type="ECO:0000313" key="2">
    <source>
        <dbReference type="EMBL" id="PPQ97872.1"/>
    </source>
</evidence>
<dbReference type="OrthoDB" id="2873819at2759"/>